<dbReference type="InterPro" id="IPR011330">
    <property type="entry name" value="Glyco_hydro/deAcase_b/a-brl"/>
</dbReference>
<evidence type="ECO:0000256" key="2">
    <source>
        <dbReference type="ARBA" id="ARBA00022723"/>
    </source>
</evidence>
<dbReference type="CDD" id="cd10807">
    <property type="entry name" value="YdjC_like_3"/>
    <property type="match status" value="1"/>
</dbReference>
<proteinExistence type="predicted"/>
<name>A0ABU6DP23_9GAMM</name>
<keyword evidence="4" id="KW-0460">Magnesium</keyword>
<evidence type="ECO:0000256" key="5">
    <source>
        <dbReference type="ARBA" id="ARBA00023277"/>
    </source>
</evidence>
<keyword evidence="5" id="KW-0119">Carbohydrate metabolism</keyword>
<protein>
    <submittedName>
        <fullName evidence="6">ChbG/HpnK family deacetylase</fullName>
    </submittedName>
</protein>
<accession>A0ABU6DP23</accession>
<dbReference type="PANTHER" id="PTHR31609">
    <property type="entry name" value="YDJC DEACETYLASE FAMILY MEMBER"/>
    <property type="match status" value="1"/>
</dbReference>
<evidence type="ECO:0000256" key="3">
    <source>
        <dbReference type="ARBA" id="ARBA00022801"/>
    </source>
</evidence>
<keyword evidence="3" id="KW-0378">Hydrolase</keyword>
<dbReference type="Pfam" id="PF04794">
    <property type="entry name" value="YdjC"/>
    <property type="match status" value="1"/>
</dbReference>
<gene>
    <name evidence="6" type="ORF">I2F25_00110</name>
</gene>
<comment type="caution">
    <text evidence="6">The sequence shown here is derived from an EMBL/GenBank/DDBJ whole genome shotgun (WGS) entry which is preliminary data.</text>
</comment>
<dbReference type="SUPFAM" id="SSF88713">
    <property type="entry name" value="Glycoside hydrolase/deacetylase"/>
    <property type="match status" value="1"/>
</dbReference>
<dbReference type="RefSeq" id="WP_325774135.1">
    <property type="nucleotide sequence ID" value="NZ_VTDN01000001.1"/>
</dbReference>
<dbReference type="PANTHER" id="PTHR31609:SF1">
    <property type="entry name" value="CARBOHYDRATE DEACETYLASE"/>
    <property type="match status" value="1"/>
</dbReference>
<dbReference type="Gene3D" id="3.20.20.370">
    <property type="entry name" value="Glycoside hydrolase/deacetylase"/>
    <property type="match status" value="1"/>
</dbReference>
<comment type="cofactor">
    <cofactor evidence="1">
        <name>Mg(2+)</name>
        <dbReference type="ChEBI" id="CHEBI:18420"/>
    </cofactor>
</comment>
<evidence type="ECO:0000256" key="4">
    <source>
        <dbReference type="ARBA" id="ARBA00022842"/>
    </source>
</evidence>
<dbReference type="Proteomes" id="UP001339883">
    <property type="component" value="Unassembled WGS sequence"/>
</dbReference>
<dbReference type="EMBL" id="VTDN01000001">
    <property type="protein sequence ID" value="MEB5475465.1"/>
    <property type="molecule type" value="Genomic_DNA"/>
</dbReference>
<keyword evidence="2" id="KW-0479">Metal-binding</keyword>
<evidence type="ECO:0000256" key="1">
    <source>
        <dbReference type="ARBA" id="ARBA00001946"/>
    </source>
</evidence>
<reference evidence="6 7" key="1">
    <citation type="submission" date="2019-08" db="EMBL/GenBank/DDBJ databases">
        <title>Five species of Acinetobacter isolated from floral nectar and animal pollinators.</title>
        <authorList>
            <person name="Hendry T.A."/>
        </authorList>
    </citation>
    <scope>NUCLEOTIDE SEQUENCE [LARGE SCALE GENOMIC DNA]</scope>
    <source>
        <strain evidence="6 7">MD18.27</strain>
    </source>
</reference>
<organism evidence="6 7">
    <name type="scientific">Acinetobacter pollinis</name>
    <dbReference type="NCBI Taxonomy" id="2605270"/>
    <lineage>
        <taxon>Bacteria</taxon>
        <taxon>Pseudomonadati</taxon>
        <taxon>Pseudomonadota</taxon>
        <taxon>Gammaproteobacteria</taxon>
        <taxon>Moraxellales</taxon>
        <taxon>Moraxellaceae</taxon>
        <taxon>Acinetobacter</taxon>
    </lineage>
</organism>
<evidence type="ECO:0000313" key="6">
    <source>
        <dbReference type="EMBL" id="MEB5475465.1"/>
    </source>
</evidence>
<dbReference type="InterPro" id="IPR006879">
    <property type="entry name" value="YdjC-like"/>
</dbReference>
<sequence length="264" mass="30842">MKLVCYCADDFAMNAEITHAILHLLHQKVIQATSCMTQSPYWFDHATKLLDVQQPFNIGLHLNFTHNFNDEDYIYSLNTCIRKAWSHTLSRHHIRQSIEKQWGNFIEATGKQPDFIDGHQHVHQFPVIREILISFLKEKKFKGWIRSLNQPLYIQGYQLKTYILHTLGAKKLQSLCTTHHISTNAYFAGIYNFSTTVDYAFLNQKWLKHAQENTLIMCHPSLTTTQLEDPIYLARINEYNYLSSPQFLEDCHRFNVQLAPIGAI</sequence>
<evidence type="ECO:0000313" key="7">
    <source>
        <dbReference type="Proteomes" id="UP001339883"/>
    </source>
</evidence>
<keyword evidence="7" id="KW-1185">Reference proteome</keyword>